<gene>
    <name evidence="3" type="ORF">LTRI10_LOCUS19428</name>
</gene>
<name>A0AAV2DWE0_9ROSI</name>
<dbReference type="EMBL" id="OZ034816">
    <property type="protein sequence ID" value="CAL1377804.1"/>
    <property type="molecule type" value="Genomic_DNA"/>
</dbReference>
<dbReference type="Proteomes" id="UP001497516">
    <property type="component" value="Chromosome 3"/>
</dbReference>
<feature type="transmembrane region" description="Helical" evidence="2">
    <location>
        <begin position="18"/>
        <end position="36"/>
    </location>
</feature>
<keyword evidence="2" id="KW-0472">Membrane</keyword>
<evidence type="ECO:0000256" key="2">
    <source>
        <dbReference type="SAM" id="Phobius"/>
    </source>
</evidence>
<organism evidence="3 4">
    <name type="scientific">Linum trigynum</name>
    <dbReference type="NCBI Taxonomy" id="586398"/>
    <lineage>
        <taxon>Eukaryota</taxon>
        <taxon>Viridiplantae</taxon>
        <taxon>Streptophyta</taxon>
        <taxon>Embryophyta</taxon>
        <taxon>Tracheophyta</taxon>
        <taxon>Spermatophyta</taxon>
        <taxon>Magnoliopsida</taxon>
        <taxon>eudicotyledons</taxon>
        <taxon>Gunneridae</taxon>
        <taxon>Pentapetalae</taxon>
        <taxon>rosids</taxon>
        <taxon>fabids</taxon>
        <taxon>Malpighiales</taxon>
        <taxon>Linaceae</taxon>
        <taxon>Linum</taxon>
    </lineage>
</organism>
<feature type="compositionally biased region" description="Gly residues" evidence="1">
    <location>
        <begin position="51"/>
        <end position="62"/>
    </location>
</feature>
<dbReference type="AlphaFoldDB" id="A0AAV2DWE0"/>
<accession>A0AAV2DWE0</accession>
<keyword evidence="2" id="KW-0812">Transmembrane</keyword>
<proteinExistence type="predicted"/>
<feature type="compositionally biased region" description="Basic and acidic residues" evidence="1">
    <location>
        <begin position="70"/>
        <end position="100"/>
    </location>
</feature>
<evidence type="ECO:0000313" key="4">
    <source>
        <dbReference type="Proteomes" id="UP001497516"/>
    </source>
</evidence>
<evidence type="ECO:0000313" key="3">
    <source>
        <dbReference type="EMBL" id="CAL1377804.1"/>
    </source>
</evidence>
<feature type="region of interest" description="Disordered" evidence="1">
    <location>
        <begin position="49"/>
        <end position="100"/>
    </location>
</feature>
<protein>
    <submittedName>
        <fullName evidence="3">Uncharacterized protein</fullName>
    </submittedName>
</protein>
<keyword evidence="2" id="KW-1133">Transmembrane helix</keyword>
<reference evidence="3 4" key="1">
    <citation type="submission" date="2024-04" db="EMBL/GenBank/DDBJ databases">
        <authorList>
            <person name="Fracassetti M."/>
        </authorList>
    </citation>
    <scope>NUCLEOTIDE SEQUENCE [LARGE SCALE GENOMIC DNA]</scope>
</reference>
<keyword evidence="4" id="KW-1185">Reference proteome</keyword>
<sequence>MIGEPLVLVPVSSGSVPIALPVVLVPIVLPVLLVPVETISSDIKMVAAGEDSGGARGEGSGEAVGSDDEFVGRPKNDGGPEIGKAERDGPPKIDVTRITQ</sequence>
<evidence type="ECO:0000256" key="1">
    <source>
        <dbReference type="SAM" id="MobiDB-lite"/>
    </source>
</evidence>